<evidence type="ECO:0000256" key="1">
    <source>
        <dbReference type="SAM" id="MobiDB-lite"/>
    </source>
</evidence>
<evidence type="ECO:0008006" key="3">
    <source>
        <dbReference type="Google" id="ProtNLM"/>
    </source>
</evidence>
<feature type="non-terminal residue" evidence="2">
    <location>
        <position position="1"/>
    </location>
</feature>
<accession>A0A6L2JFC5</accession>
<reference evidence="2" key="1">
    <citation type="journal article" date="2019" name="Sci. Rep.">
        <title>Draft genome of Tanacetum cinerariifolium, the natural source of mosquito coil.</title>
        <authorList>
            <person name="Yamashiro T."/>
            <person name="Shiraishi A."/>
            <person name="Satake H."/>
            <person name="Nakayama K."/>
        </authorList>
    </citation>
    <scope>NUCLEOTIDE SEQUENCE</scope>
</reference>
<feature type="compositionally biased region" description="Polar residues" evidence="1">
    <location>
        <begin position="406"/>
        <end position="429"/>
    </location>
</feature>
<dbReference type="EMBL" id="BKCJ010000681">
    <property type="protein sequence ID" value="GEU35352.1"/>
    <property type="molecule type" value="Genomic_DNA"/>
</dbReference>
<organism evidence="2">
    <name type="scientific">Tanacetum cinerariifolium</name>
    <name type="common">Dalmatian daisy</name>
    <name type="synonym">Chrysanthemum cinerariifolium</name>
    <dbReference type="NCBI Taxonomy" id="118510"/>
    <lineage>
        <taxon>Eukaryota</taxon>
        <taxon>Viridiplantae</taxon>
        <taxon>Streptophyta</taxon>
        <taxon>Embryophyta</taxon>
        <taxon>Tracheophyta</taxon>
        <taxon>Spermatophyta</taxon>
        <taxon>Magnoliopsida</taxon>
        <taxon>eudicotyledons</taxon>
        <taxon>Gunneridae</taxon>
        <taxon>Pentapetalae</taxon>
        <taxon>asterids</taxon>
        <taxon>campanulids</taxon>
        <taxon>Asterales</taxon>
        <taxon>Asteraceae</taxon>
        <taxon>Asteroideae</taxon>
        <taxon>Anthemideae</taxon>
        <taxon>Anthemidinae</taxon>
        <taxon>Tanacetum</taxon>
    </lineage>
</organism>
<sequence>ITYKQLYDSIKSSCIRSKEQCDDLNKQVNIKSVENSDLNASLQEKVLVITALKDILRKLKGKAVVDEDVILHPIDPELLKLDVAPLAPKLRNNRTAHSDYLKHTQKETATLREIVEHKRSLNPLNTSLDYACRKKNVKTVSSSNVVSNKPMLFSTRVNLSTIASGSQTSGNTKKDKIWQTPSSSKKNKLEACPRNVRSSLNNKNCDVKTKNTASVLNSKSNVNSDLQCVTCNGCLFSDNHDSYVLEFINTMNARVKSKSVKKPLKRKVWKPTGKVFTNIGYKWRLTGRTFTIVGNACPLTRITTTAKVPLRKPIVLESNPPTPVVTLVYSQKPKESRNNVPVGISHETSVARSPQQNGIVERGKLQPKADVGIFLGYALTNVDPPALEVITLIAKVVSLEPAESTGLPSSTKVDQDAPSPSKSQTTLETQPPVIPKDVEEDNHDIEVAHMGNDPFFGMPIPEVASVQSSSTDSIHIIMHPDHQISQHNSK</sequence>
<dbReference type="AlphaFoldDB" id="A0A6L2JFC5"/>
<feature type="region of interest" description="Disordered" evidence="1">
    <location>
        <begin position="403"/>
        <end position="437"/>
    </location>
</feature>
<feature type="region of interest" description="Disordered" evidence="1">
    <location>
        <begin position="164"/>
        <end position="189"/>
    </location>
</feature>
<name>A0A6L2JFC5_TANCI</name>
<evidence type="ECO:0000313" key="2">
    <source>
        <dbReference type="EMBL" id="GEU35352.1"/>
    </source>
</evidence>
<gene>
    <name evidence="2" type="ORF">Tci_007330</name>
</gene>
<comment type="caution">
    <text evidence="2">The sequence shown here is derived from an EMBL/GenBank/DDBJ whole genome shotgun (WGS) entry which is preliminary data.</text>
</comment>
<protein>
    <recommendedName>
        <fullName evidence="3">Integrase, catalytic region, zinc finger, CCHC-type, peptidase aspartic, catalytic</fullName>
    </recommendedName>
</protein>
<proteinExistence type="predicted"/>